<feature type="compositionally biased region" description="Basic and acidic residues" evidence="6">
    <location>
        <begin position="1206"/>
        <end position="1221"/>
    </location>
</feature>
<dbReference type="SUPFAM" id="SSF48371">
    <property type="entry name" value="ARM repeat"/>
    <property type="match status" value="1"/>
</dbReference>
<feature type="region of interest" description="Disordered" evidence="6">
    <location>
        <begin position="1341"/>
        <end position="1373"/>
    </location>
</feature>
<evidence type="ECO:0000256" key="3">
    <source>
        <dbReference type="ARBA" id="ARBA00022771"/>
    </source>
</evidence>
<feature type="region of interest" description="Disordered" evidence="6">
    <location>
        <begin position="720"/>
        <end position="745"/>
    </location>
</feature>
<dbReference type="PROSITE" id="PS52027">
    <property type="entry name" value="ZF_C2HC_C3H"/>
    <property type="match status" value="2"/>
</dbReference>
<feature type="region of interest" description="Disordered" evidence="6">
    <location>
        <begin position="254"/>
        <end position="289"/>
    </location>
</feature>
<feature type="compositionally biased region" description="Gly residues" evidence="6">
    <location>
        <begin position="170"/>
        <end position="182"/>
    </location>
</feature>
<evidence type="ECO:0000259" key="7">
    <source>
        <dbReference type="PROSITE" id="PS52027"/>
    </source>
</evidence>
<feature type="compositionally biased region" description="Acidic residues" evidence="6">
    <location>
        <begin position="727"/>
        <end position="745"/>
    </location>
</feature>
<organism evidence="8 9">
    <name type="scientific">Aduncisulcus paluster</name>
    <dbReference type="NCBI Taxonomy" id="2918883"/>
    <lineage>
        <taxon>Eukaryota</taxon>
        <taxon>Metamonada</taxon>
        <taxon>Carpediemonas-like organisms</taxon>
        <taxon>Aduncisulcus</taxon>
    </lineage>
</organism>
<feature type="domain" description="C2HC/C3H-type" evidence="7">
    <location>
        <begin position="296"/>
        <end position="325"/>
    </location>
</feature>
<feature type="region of interest" description="Disordered" evidence="6">
    <location>
        <begin position="1427"/>
        <end position="1473"/>
    </location>
</feature>
<dbReference type="InterPro" id="IPR049899">
    <property type="entry name" value="Znf_C2HC_C3H"/>
</dbReference>
<feature type="compositionally biased region" description="Polar residues" evidence="6">
    <location>
        <begin position="1341"/>
        <end position="1366"/>
    </location>
</feature>
<evidence type="ECO:0000256" key="1">
    <source>
        <dbReference type="ARBA" id="ARBA00022723"/>
    </source>
</evidence>
<feature type="compositionally biased region" description="Low complexity" evidence="6">
    <location>
        <begin position="159"/>
        <end position="169"/>
    </location>
</feature>
<dbReference type="InterPro" id="IPR016024">
    <property type="entry name" value="ARM-type_fold"/>
</dbReference>
<dbReference type="Proteomes" id="UP001057375">
    <property type="component" value="Unassembled WGS sequence"/>
</dbReference>
<dbReference type="InterPro" id="IPR026319">
    <property type="entry name" value="ZC2HC1A/B-like"/>
</dbReference>
<reference evidence="8" key="1">
    <citation type="submission" date="2022-03" db="EMBL/GenBank/DDBJ databases">
        <title>Draft genome sequence of Aduncisulcus paluster, a free-living microaerophilic Fornicata.</title>
        <authorList>
            <person name="Yuyama I."/>
            <person name="Kume K."/>
            <person name="Tamura T."/>
            <person name="Inagaki Y."/>
            <person name="Hashimoto T."/>
        </authorList>
    </citation>
    <scope>NUCLEOTIDE SEQUENCE</scope>
    <source>
        <strain evidence="8">NY0171</strain>
    </source>
</reference>
<feature type="compositionally biased region" description="Low complexity" evidence="6">
    <location>
        <begin position="366"/>
        <end position="382"/>
    </location>
</feature>
<keyword evidence="1" id="KW-0479">Metal-binding</keyword>
<name>A0ABQ5JXQ0_9EUKA</name>
<gene>
    <name evidence="8" type="ORF">ADUPG1_011926</name>
</gene>
<evidence type="ECO:0000256" key="5">
    <source>
        <dbReference type="PROSITE-ProRule" id="PRU01371"/>
    </source>
</evidence>
<feature type="region of interest" description="Disordered" evidence="6">
    <location>
        <begin position="1206"/>
        <end position="1237"/>
    </location>
</feature>
<keyword evidence="2" id="KW-0677">Repeat</keyword>
<dbReference type="Gene3D" id="3.30.160.60">
    <property type="entry name" value="Classic Zinc Finger"/>
    <property type="match status" value="2"/>
</dbReference>
<accession>A0ABQ5JXQ0</accession>
<evidence type="ECO:0000256" key="4">
    <source>
        <dbReference type="ARBA" id="ARBA00022833"/>
    </source>
</evidence>
<feature type="domain" description="C2HC/C3H-type" evidence="7">
    <location>
        <begin position="206"/>
        <end position="235"/>
    </location>
</feature>
<feature type="compositionally biased region" description="Basic and acidic residues" evidence="6">
    <location>
        <begin position="1581"/>
        <end position="1597"/>
    </location>
</feature>
<evidence type="ECO:0000256" key="2">
    <source>
        <dbReference type="ARBA" id="ARBA00022737"/>
    </source>
</evidence>
<dbReference type="EMBL" id="BQXS01012323">
    <property type="protein sequence ID" value="GKT21520.1"/>
    <property type="molecule type" value="Genomic_DNA"/>
</dbReference>
<keyword evidence="3 5" id="KW-0863">Zinc-finger</keyword>
<dbReference type="PANTHER" id="PTHR13555:SF5">
    <property type="entry name" value="ZINC-FINGER OF A C2HC-TYPE"/>
    <property type="match status" value="1"/>
</dbReference>
<keyword evidence="4" id="KW-0862">Zinc</keyword>
<proteinExistence type="predicted"/>
<comment type="caution">
    <text evidence="8">The sequence shown here is derived from an EMBL/GenBank/DDBJ whole genome shotgun (WGS) entry which is preliminary data.</text>
</comment>
<dbReference type="PANTHER" id="PTHR13555">
    <property type="entry name" value="C2H2 ZINC FINGER CGI-62-RELATED"/>
    <property type="match status" value="1"/>
</dbReference>
<dbReference type="Pfam" id="PF13913">
    <property type="entry name" value="zf-C2HC_2"/>
    <property type="match status" value="3"/>
</dbReference>
<evidence type="ECO:0000313" key="9">
    <source>
        <dbReference type="Proteomes" id="UP001057375"/>
    </source>
</evidence>
<protein>
    <recommendedName>
        <fullName evidence="7">C2HC/C3H-type domain-containing protein</fullName>
    </recommendedName>
</protein>
<evidence type="ECO:0000313" key="8">
    <source>
        <dbReference type="EMBL" id="GKT21520.1"/>
    </source>
</evidence>
<feature type="region of interest" description="Disordered" evidence="6">
    <location>
        <begin position="117"/>
        <end position="203"/>
    </location>
</feature>
<evidence type="ECO:0000256" key="6">
    <source>
        <dbReference type="SAM" id="MobiDB-lite"/>
    </source>
</evidence>
<keyword evidence="9" id="KW-1185">Reference proteome</keyword>
<feature type="region of interest" description="Disordered" evidence="6">
    <location>
        <begin position="1567"/>
        <end position="1602"/>
    </location>
</feature>
<sequence length="1802" mass="204509">MISIDNGLICQSCGGKFFIHGIRPHEKQCALKQDRYRKAINEHRLPGLKVAPHFKGEPIPVKIRHEEDWDAIDAYNAKAITIYNRVSKAPCPGCHRSFPMFSLLDHAKECPDYARRLDAPKSARPRRRHVRPPPSSTGGQGGYGGPSAHSTPSAGGYGSPSRGSVPSSGAMGGSGRSPGHGGMSPSNPQAFSLPPPSIPATEDADGRVECRYCHRKFNADRISKHESICVKTKSRTIKGHKSEARKKLEMGLAPSASVASDGTFIRGGKNAGPASHPKPKASSGPRKSIAERMADSRVACKFCGRKFSDDRITKHEEICSRIESRTMAPGFVPERQKPKKLKPCVLSPKNRKPRTPNPNGATRVRQSTSMGSSSSTPQGHSPVPSGGMSFCPSCGSKKVKTQFVGPSHLLGPAILDEIIARSCDSSKEIRSKLYYDFKEKILECFTHIHTNSRHMRQDAPRIECCCKFISNCVKNTKDEVSTPELISDIFLTFIPILISVEDYFGDFITKLIFFICENHVNSITLNPSLTDSQRIEMKYDVLISIQSSLSKTLENFAKSRYKKKSLNFLESLVLNVMYNIGYFAPSKTRLLILKIIQPHFLKNIKFCDEPPFIGIWMGILEMLTSSSLDGICTDIYRTKLLWEGNSELIKDFIKSISKYFKRKSFVVDEIYLIFGVIANICSCDVHYSFILYPLLEEYLDHWFKMVKEIEDEVWELDLPPEGKEEERKEEEEEEEKEKEEDIPDKEEDNVVEYCPIQEKTITSYQSNMLLFSRQLGKLVSMLSRSQPNHLKLHPKVKKKMKWLMKKDVGFPLWQSIYRSYFENIRCKSSFVSSYDLESLISRCNGVDFEDLKALFKETHSDVLNLFKISKEEKAILKDEGRLALCCSYFRSFVSSCCNSSSSISSKAPISTAQLFDIMKHAIKHIVRVEFMLEDVVTEDLLFICVVFFKYHSLSASMAWKRVKKTIAKVLERGIQHKLNSCVVRLCLSLIELFCRHLTLSEERDELYSIVRPYVLLWLKRFNKKEFILRWFSILSYFSINHENSPHLPHCKELYHLVFPFISNLLHTSIKPCDIFQSLIEFDGIETSIYGHRIFYFLSSLIKSDETRAHEIYSIISDLLLPWHCTIGALKTKEDVGKEEEKRAEQIIVFLRAWGCLISSFSHYIELIPHMYQYYDHMKKIDQQSSSSSLYIKQFIQNIKKFEQEKEKEKEMADKESKKELESSQNNWTEADEERLSQRVKEAEDRIRREYETKFQDLEQKFESLLSKGMEQSKSFEKEIKHHIDERDASFKKRLSSFDDELLNINKIVQAQKDATPCSQTQSISQLSLTATDSNDPSTFASAFTDPTQNVLPRSSTQLSKHPSSFPHSLRPPVSKFRLPDCDQGTMNGHLSSHDPASHARRISTSHIVQAQKDATPCSQTQSISQLSLTATDSNDPSTFASAFTDPTQNVLPRSSTQLSKHPSSFPHSLRPPVSKFRLPDCDQGTMNGHLSSHDPASHARRISTSHVHFDDRMASVEERESGHIVPTIVVEVSETSHEEDMSLLRSPFLSSISQSISSQSFIASSPSFSSSTSSSQSMSNKQDHSIALEREKRKESECVSEQSLSRESQSILYGRRRFFQEPFSHSDSHVSSSHFPTQGAHQSSIRCANPSDTSLMVPYQSHAKLHSPSFSSDRAKLPSTRILRDFESDVAAKTSIVSADMPHFSSMKEEEKEDRSGIRRLHFSSLSDHSPVSRSGSQISESDYVHDLFEPTISLFTHGSINANQLRQIVFAWSLEQQKKFHMFLVSTLGYPALKRLFPKNS</sequence>
<feature type="region of interest" description="Disordered" evidence="6">
    <location>
        <begin position="329"/>
        <end position="385"/>
    </location>
</feature>
<feature type="compositionally biased region" description="Polar residues" evidence="6">
    <location>
        <begin position="1430"/>
        <end position="1466"/>
    </location>
</feature>
<feature type="compositionally biased region" description="Low complexity" evidence="6">
    <location>
        <begin position="1567"/>
        <end position="1579"/>
    </location>
</feature>